<accession>A0A8T2QIU8</accession>
<keyword evidence="2" id="KW-1185">Reference proteome</keyword>
<name>A0A8T2QIU8_CERRI</name>
<dbReference type="EMBL" id="CM035439">
    <property type="protein sequence ID" value="KAH7283544.1"/>
    <property type="molecule type" value="Genomic_DNA"/>
</dbReference>
<proteinExistence type="predicted"/>
<organism evidence="1 2">
    <name type="scientific">Ceratopteris richardii</name>
    <name type="common">Triangle waterfern</name>
    <dbReference type="NCBI Taxonomy" id="49495"/>
    <lineage>
        <taxon>Eukaryota</taxon>
        <taxon>Viridiplantae</taxon>
        <taxon>Streptophyta</taxon>
        <taxon>Embryophyta</taxon>
        <taxon>Tracheophyta</taxon>
        <taxon>Polypodiopsida</taxon>
        <taxon>Polypodiidae</taxon>
        <taxon>Polypodiales</taxon>
        <taxon>Pteridineae</taxon>
        <taxon>Pteridaceae</taxon>
        <taxon>Parkerioideae</taxon>
        <taxon>Ceratopteris</taxon>
    </lineage>
</organism>
<evidence type="ECO:0000313" key="2">
    <source>
        <dbReference type="Proteomes" id="UP000825935"/>
    </source>
</evidence>
<protein>
    <submittedName>
        <fullName evidence="1">Uncharacterized protein</fullName>
    </submittedName>
</protein>
<dbReference type="Proteomes" id="UP000825935">
    <property type="component" value="Chromosome 34"/>
</dbReference>
<dbReference type="AlphaFoldDB" id="A0A8T2QIU8"/>
<sequence>MEYRKNAELRLSFESMPSTNPRKEMMMISEGHSEAQSTVPYVNNVYIHS</sequence>
<evidence type="ECO:0000313" key="1">
    <source>
        <dbReference type="EMBL" id="KAH7283544.1"/>
    </source>
</evidence>
<gene>
    <name evidence="1" type="ORF">KP509_34G012700</name>
</gene>
<comment type="caution">
    <text evidence="1">The sequence shown here is derived from an EMBL/GenBank/DDBJ whole genome shotgun (WGS) entry which is preliminary data.</text>
</comment>
<reference evidence="1" key="1">
    <citation type="submission" date="2021-08" db="EMBL/GenBank/DDBJ databases">
        <title>WGS assembly of Ceratopteris richardii.</title>
        <authorList>
            <person name="Marchant D.B."/>
            <person name="Chen G."/>
            <person name="Jenkins J."/>
            <person name="Shu S."/>
            <person name="Leebens-Mack J."/>
            <person name="Grimwood J."/>
            <person name="Schmutz J."/>
            <person name="Soltis P."/>
            <person name="Soltis D."/>
            <person name="Chen Z.-H."/>
        </authorList>
    </citation>
    <scope>NUCLEOTIDE SEQUENCE</scope>
    <source>
        <strain evidence="1">Whitten #5841</strain>
        <tissue evidence="1">Leaf</tissue>
    </source>
</reference>